<dbReference type="OrthoDB" id="6009110at2"/>
<gene>
    <name evidence="1" type="ORF">XpopCFBP1817_18195</name>
</gene>
<evidence type="ECO:0000313" key="2">
    <source>
        <dbReference type="Proteomes" id="UP000239939"/>
    </source>
</evidence>
<accession>A0A2S7EC88</accession>
<keyword evidence="2" id="KW-1185">Reference proteome</keyword>
<name>A0A2S7EC88_9XANT</name>
<dbReference type="EMBL" id="MDEJ01000168">
    <property type="protein sequence ID" value="PPU87781.1"/>
    <property type="molecule type" value="Genomic_DNA"/>
</dbReference>
<dbReference type="Proteomes" id="UP000239939">
    <property type="component" value="Unassembled WGS sequence"/>
</dbReference>
<reference evidence="2" key="1">
    <citation type="submission" date="2016-08" db="EMBL/GenBank/DDBJ databases">
        <authorList>
            <person name="Merda D."/>
            <person name="Briand M."/>
            <person name="Taghouti G."/>
            <person name="Carrere S."/>
            <person name="Gouzy J."/>
            <person name="Portier P."/>
            <person name="Jacques M.-A."/>
            <person name="Fischer-Le Saux M."/>
        </authorList>
    </citation>
    <scope>NUCLEOTIDE SEQUENCE [LARGE SCALE GENOMIC DNA]</scope>
    <source>
        <strain evidence="2">CFBP1817</strain>
    </source>
</reference>
<comment type="caution">
    <text evidence="1">The sequence shown here is derived from an EMBL/GenBank/DDBJ whole genome shotgun (WGS) entry which is preliminary data.</text>
</comment>
<protein>
    <submittedName>
        <fullName evidence="1">Uncharacterized protein</fullName>
    </submittedName>
</protein>
<dbReference type="RefSeq" id="WP_128418229.1">
    <property type="nucleotide sequence ID" value="NZ_MDEJ01000168.1"/>
</dbReference>
<proteinExistence type="predicted"/>
<dbReference type="AlphaFoldDB" id="A0A2S7EC88"/>
<sequence>MNPLPTRRYVRARPRMRLSGALAFGRHALLFRIHRAVPAAIVGPPPPPPQRHPRNLSAFTQRALALCAADKCTPVQALP</sequence>
<organism evidence="1 2">
    <name type="scientific">Xanthomonas populi</name>
    <dbReference type="NCBI Taxonomy" id="53414"/>
    <lineage>
        <taxon>Bacteria</taxon>
        <taxon>Pseudomonadati</taxon>
        <taxon>Pseudomonadota</taxon>
        <taxon>Gammaproteobacteria</taxon>
        <taxon>Lysobacterales</taxon>
        <taxon>Lysobacteraceae</taxon>
        <taxon>Xanthomonas</taxon>
    </lineage>
</organism>
<evidence type="ECO:0000313" key="1">
    <source>
        <dbReference type="EMBL" id="PPU87781.1"/>
    </source>
</evidence>